<dbReference type="Proteomes" id="UP001595868">
    <property type="component" value="Unassembled WGS sequence"/>
</dbReference>
<evidence type="ECO:0000313" key="7">
    <source>
        <dbReference type="EMBL" id="MFC4110447.1"/>
    </source>
</evidence>
<evidence type="ECO:0000256" key="4">
    <source>
        <dbReference type="ARBA" id="ARBA00022989"/>
    </source>
</evidence>
<evidence type="ECO:0000313" key="8">
    <source>
        <dbReference type="Proteomes" id="UP001595868"/>
    </source>
</evidence>
<gene>
    <name evidence="7" type="ORF">ACFOX0_31580</name>
</gene>
<feature type="transmembrane region" description="Helical" evidence="6">
    <location>
        <begin position="112"/>
        <end position="129"/>
    </location>
</feature>
<feature type="transmembrane region" description="Helical" evidence="6">
    <location>
        <begin position="40"/>
        <end position="61"/>
    </location>
</feature>
<dbReference type="RefSeq" id="WP_377552860.1">
    <property type="nucleotide sequence ID" value="NZ_JBHSBN010000042.1"/>
</dbReference>
<keyword evidence="8" id="KW-1185">Reference proteome</keyword>
<evidence type="ECO:0000256" key="3">
    <source>
        <dbReference type="ARBA" id="ARBA00022692"/>
    </source>
</evidence>
<name>A0ABV8KX39_9ACTN</name>
<dbReference type="PANTHER" id="PTHR11706:SF33">
    <property type="entry name" value="NATURAL RESISTANCE-ASSOCIATED MACROPHAGE PROTEIN 2"/>
    <property type="match status" value="1"/>
</dbReference>
<feature type="transmembrane region" description="Helical" evidence="6">
    <location>
        <begin position="314"/>
        <end position="333"/>
    </location>
</feature>
<dbReference type="PANTHER" id="PTHR11706">
    <property type="entry name" value="SOLUTE CARRIER PROTEIN FAMILY 11 MEMBER"/>
    <property type="match status" value="1"/>
</dbReference>
<dbReference type="InterPro" id="IPR001046">
    <property type="entry name" value="NRAMP_fam"/>
</dbReference>
<keyword evidence="3 6" id="KW-0812">Transmembrane</keyword>
<feature type="transmembrane region" description="Helical" evidence="6">
    <location>
        <begin position="339"/>
        <end position="361"/>
    </location>
</feature>
<feature type="transmembrane region" description="Helical" evidence="6">
    <location>
        <begin position="179"/>
        <end position="199"/>
    </location>
</feature>
<feature type="transmembrane region" description="Helical" evidence="6">
    <location>
        <begin position="141"/>
        <end position="159"/>
    </location>
</feature>
<evidence type="ECO:0000256" key="1">
    <source>
        <dbReference type="ARBA" id="ARBA00004141"/>
    </source>
</evidence>
<organism evidence="7 8">
    <name type="scientific">Micromonospora zhanjiangensis</name>
    <dbReference type="NCBI Taxonomy" id="1522057"/>
    <lineage>
        <taxon>Bacteria</taxon>
        <taxon>Bacillati</taxon>
        <taxon>Actinomycetota</taxon>
        <taxon>Actinomycetes</taxon>
        <taxon>Micromonosporales</taxon>
        <taxon>Micromonosporaceae</taxon>
        <taxon>Micromonospora</taxon>
    </lineage>
</organism>
<dbReference type="EMBL" id="JBHSBN010000042">
    <property type="protein sequence ID" value="MFC4110447.1"/>
    <property type="molecule type" value="Genomic_DNA"/>
</dbReference>
<sequence>MKRIFTVTLGILTAVGGFVDVGDLVANSQAGARYGMRQAWVVVLGVLCICVYAEMSGRVAVVSGRATFDLVRARLGPRVALANLAGSYLVTVLTLAAEIGGVALALQLASGVPYLIWVPVAGFAVWLVLWRLRFSIMEKVFGIAGLALVVFTVALVKLPTDWSALLGQAVRPAPDGVRYWYLAVALFASAVSPYEVLFFSSGAIEERWTGADLATERANALVGFAVGGLLGLSLMATAAVLFHPTGADVTTFDQVARPAAVAFGRIGLAVAILGFFAATFGAALEVGLATGYSTAQYFGWQWGKFVPPRQAARFHTVVLVSVLLGTVVLLTMVDPIRLTIYMLVLNAVVLPLTYLPILVVANDRDYLGDRVNGRLANLLGTVFLVVLVVAAVAAVPLLVLAGGGG</sequence>
<comment type="subcellular location">
    <subcellularLocation>
        <location evidence="1">Membrane</location>
        <topology evidence="1">Multi-pass membrane protein</topology>
    </subcellularLocation>
</comment>
<feature type="transmembrane region" description="Helical" evidence="6">
    <location>
        <begin position="81"/>
        <end position="106"/>
    </location>
</feature>
<reference evidence="8" key="1">
    <citation type="journal article" date="2019" name="Int. J. Syst. Evol. Microbiol.">
        <title>The Global Catalogue of Microorganisms (GCM) 10K type strain sequencing project: providing services to taxonomists for standard genome sequencing and annotation.</title>
        <authorList>
            <consortium name="The Broad Institute Genomics Platform"/>
            <consortium name="The Broad Institute Genome Sequencing Center for Infectious Disease"/>
            <person name="Wu L."/>
            <person name="Ma J."/>
        </authorList>
    </citation>
    <scope>NUCLEOTIDE SEQUENCE [LARGE SCALE GENOMIC DNA]</scope>
    <source>
        <strain evidence="8">2902at01</strain>
    </source>
</reference>
<evidence type="ECO:0000256" key="6">
    <source>
        <dbReference type="SAM" id="Phobius"/>
    </source>
</evidence>
<keyword evidence="4 6" id="KW-1133">Transmembrane helix</keyword>
<evidence type="ECO:0000256" key="5">
    <source>
        <dbReference type="ARBA" id="ARBA00023136"/>
    </source>
</evidence>
<keyword evidence="2" id="KW-0813">Transport</keyword>
<protein>
    <submittedName>
        <fullName evidence="7">NRAMP family divalent metal transporter</fullName>
    </submittedName>
</protein>
<feature type="transmembrane region" description="Helical" evidence="6">
    <location>
        <begin position="220"/>
        <end position="242"/>
    </location>
</feature>
<feature type="transmembrane region" description="Helical" evidence="6">
    <location>
        <begin position="382"/>
        <end position="402"/>
    </location>
</feature>
<accession>A0ABV8KX39</accession>
<dbReference type="Pfam" id="PF01566">
    <property type="entry name" value="Nramp"/>
    <property type="match status" value="1"/>
</dbReference>
<keyword evidence="5 6" id="KW-0472">Membrane</keyword>
<comment type="caution">
    <text evidence="7">The sequence shown here is derived from an EMBL/GenBank/DDBJ whole genome shotgun (WGS) entry which is preliminary data.</text>
</comment>
<evidence type="ECO:0000256" key="2">
    <source>
        <dbReference type="ARBA" id="ARBA00022448"/>
    </source>
</evidence>
<proteinExistence type="predicted"/>
<feature type="transmembrane region" description="Helical" evidence="6">
    <location>
        <begin position="262"/>
        <end position="284"/>
    </location>
</feature>